<protein>
    <submittedName>
        <fullName evidence="1">9061_t:CDS:1</fullName>
    </submittedName>
</protein>
<organism evidence="1 2">
    <name type="scientific">Dentiscutata heterogama</name>
    <dbReference type="NCBI Taxonomy" id="1316150"/>
    <lineage>
        <taxon>Eukaryota</taxon>
        <taxon>Fungi</taxon>
        <taxon>Fungi incertae sedis</taxon>
        <taxon>Mucoromycota</taxon>
        <taxon>Glomeromycotina</taxon>
        <taxon>Glomeromycetes</taxon>
        <taxon>Diversisporales</taxon>
        <taxon>Gigasporaceae</taxon>
        <taxon>Dentiscutata</taxon>
    </lineage>
</organism>
<accession>A0ACA9K378</accession>
<evidence type="ECO:0000313" key="2">
    <source>
        <dbReference type="Proteomes" id="UP000789702"/>
    </source>
</evidence>
<dbReference type="EMBL" id="CAJVPU010000409">
    <property type="protein sequence ID" value="CAG8449506.1"/>
    <property type="molecule type" value="Genomic_DNA"/>
</dbReference>
<comment type="caution">
    <text evidence="1">The sequence shown here is derived from an EMBL/GenBank/DDBJ whole genome shotgun (WGS) entry which is preliminary data.</text>
</comment>
<evidence type="ECO:0000313" key="1">
    <source>
        <dbReference type="EMBL" id="CAG8449506.1"/>
    </source>
</evidence>
<sequence>MFAISKIGRPLDPVWEHFVATPLKLPGHFSALCKYCNTQFRHGHPNKLEIHLAKEYEGKSLDDEIRSKYLEIVIQRQLSKEKLV</sequence>
<proteinExistence type="predicted"/>
<dbReference type="Proteomes" id="UP000789702">
    <property type="component" value="Unassembled WGS sequence"/>
</dbReference>
<keyword evidence="2" id="KW-1185">Reference proteome</keyword>
<reference evidence="1" key="1">
    <citation type="submission" date="2021-06" db="EMBL/GenBank/DDBJ databases">
        <authorList>
            <person name="Kallberg Y."/>
            <person name="Tangrot J."/>
            <person name="Rosling A."/>
        </authorList>
    </citation>
    <scope>NUCLEOTIDE SEQUENCE</scope>
    <source>
        <strain evidence="1">IL203A</strain>
    </source>
</reference>
<gene>
    <name evidence="1" type="ORF">DHETER_LOCUS762</name>
</gene>
<name>A0ACA9K378_9GLOM</name>